<name>A0ABS6AXY5_9NOCA</name>
<evidence type="ECO:0000313" key="2">
    <source>
        <dbReference type="EMBL" id="MBU3062902.1"/>
    </source>
</evidence>
<dbReference type="Proteomes" id="UP000733379">
    <property type="component" value="Unassembled WGS sequence"/>
</dbReference>
<keyword evidence="3" id="KW-1185">Reference proteome</keyword>
<reference evidence="2 3" key="1">
    <citation type="submission" date="2021-06" db="EMBL/GenBank/DDBJ databases">
        <title>Actinomycetes sequencing.</title>
        <authorList>
            <person name="Shan Q."/>
        </authorList>
    </citation>
    <scope>NUCLEOTIDE SEQUENCE [LARGE SCALE GENOMIC DNA]</scope>
    <source>
        <strain evidence="2 3">NEAU-G5</strain>
    </source>
</reference>
<protein>
    <submittedName>
        <fullName evidence="2">Uncharacterized protein</fullName>
    </submittedName>
</protein>
<proteinExistence type="predicted"/>
<sequence length="107" mass="11525">MSIEGTWELTIATPIGRIRPVIELSRTDGQLIGIAHGLGEQVPLQNLALEGETLTWKQAVTKPMRLNLAFTVTIDGDTLTGKSQAGPLPASKVTGRRRTSSETESSR</sequence>
<accession>A0ABS6AXY5</accession>
<evidence type="ECO:0000313" key="3">
    <source>
        <dbReference type="Proteomes" id="UP000733379"/>
    </source>
</evidence>
<dbReference type="EMBL" id="JAHKNI010000004">
    <property type="protein sequence ID" value="MBU3062902.1"/>
    <property type="molecule type" value="Genomic_DNA"/>
</dbReference>
<comment type="caution">
    <text evidence="2">The sequence shown here is derived from an EMBL/GenBank/DDBJ whole genome shotgun (WGS) entry which is preliminary data.</text>
</comment>
<evidence type="ECO:0000256" key="1">
    <source>
        <dbReference type="SAM" id="MobiDB-lite"/>
    </source>
</evidence>
<dbReference type="RefSeq" id="WP_215917774.1">
    <property type="nucleotide sequence ID" value="NZ_JAHKNI010000004.1"/>
</dbReference>
<organism evidence="2 3">
    <name type="scientific">Nocardia albiluteola</name>
    <dbReference type="NCBI Taxonomy" id="2842303"/>
    <lineage>
        <taxon>Bacteria</taxon>
        <taxon>Bacillati</taxon>
        <taxon>Actinomycetota</taxon>
        <taxon>Actinomycetes</taxon>
        <taxon>Mycobacteriales</taxon>
        <taxon>Nocardiaceae</taxon>
        <taxon>Nocardia</taxon>
    </lineage>
</organism>
<gene>
    <name evidence="2" type="ORF">KO481_15385</name>
</gene>
<feature type="region of interest" description="Disordered" evidence="1">
    <location>
        <begin position="78"/>
        <end position="107"/>
    </location>
</feature>